<dbReference type="EMBL" id="NBNE01001179">
    <property type="protein sequence ID" value="OWZ15173.1"/>
    <property type="molecule type" value="Genomic_DNA"/>
</dbReference>
<organism evidence="2 3">
    <name type="scientific">Phytophthora megakarya</name>
    <dbReference type="NCBI Taxonomy" id="4795"/>
    <lineage>
        <taxon>Eukaryota</taxon>
        <taxon>Sar</taxon>
        <taxon>Stramenopiles</taxon>
        <taxon>Oomycota</taxon>
        <taxon>Peronosporomycetes</taxon>
        <taxon>Peronosporales</taxon>
        <taxon>Peronosporaceae</taxon>
        <taxon>Phytophthora</taxon>
    </lineage>
</organism>
<dbReference type="STRING" id="4795.A0A225WBR4"/>
<accession>A0A225WBR4</accession>
<reference evidence="3" key="1">
    <citation type="submission" date="2017-03" db="EMBL/GenBank/DDBJ databases">
        <title>Phytopthora megakarya and P. palmivora, two closely related causual agents of cacao black pod achieved similar genome size and gene model numbers by different mechanisms.</title>
        <authorList>
            <person name="Ali S."/>
            <person name="Shao J."/>
            <person name="Larry D.J."/>
            <person name="Kronmiller B."/>
            <person name="Shen D."/>
            <person name="Strem M.D."/>
            <person name="Melnick R.L."/>
            <person name="Guiltinan M.J."/>
            <person name="Tyler B.M."/>
            <person name="Meinhardt L.W."/>
            <person name="Bailey B.A."/>
        </authorList>
    </citation>
    <scope>NUCLEOTIDE SEQUENCE [LARGE SCALE GENOMIC DNA]</scope>
    <source>
        <strain evidence="3">zdho120</strain>
    </source>
</reference>
<sequence>MASQLKMQDQLARRADSVPKQPSERSFNGSSAFADFIKARDRRMRMGSLYEPMYPAAPTVSSRSPPPYPPQQSMRPHLAQQFMPPADFGQNISKQFTEAKRPGLTRLQEVLQKGDIYRNFKAWGLRFLQKLVAAQRMSGGD</sequence>
<feature type="region of interest" description="Disordered" evidence="1">
    <location>
        <begin position="1"/>
        <end position="29"/>
    </location>
</feature>
<name>A0A225WBR4_9STRA</name>
<evidence type="ECO:0000313" key="3">
    <source>
        <dbReference type="Proteomes" id="UP000198211"/>
    </source>
</evidence>
<comment type="caution">
    <text evidence="2">The sequence shown here is derived from an EMBL/GenBank/DDBJ whole genome shotgun (WGS) entry which is preliminary data.</text>
</comment>
<evidence type="ECO:0000256" key="1">
    <source>
        <dbReference type="SAM" id="MobiDB-lite"/>
    </source>
</evidence>
<proteinExistence type="predicted"/>
<gene>
    <name evidence="2" type="ORF">PHMEG_00011237</name>
</gene>
<dbReference type="Proteomes" id="UP000198211">
    <property type="component" value="Unassembled WGS sequence"/>
</dbReference>
<feature type="region of interest" description="Disordered" evidence="1">
    <location>
        <begin position="56"/>
        <end position="75"/>
    </location>
</feature>
<evidence type="ECO:0000313" key="2">
    <source>
        <dbReference type="EMBL" id="OWZ15173.1"/>
    </source>
</evidence>
<dbReference type="AlphaFoldDB" id="A0A225WBR4"/>
<keyword evidence="3" id="KW-1185">Reference proteome</keyword>
<protein>
    <submittedName>
        <fullName evidence="2">Uncharacterized protein</fullName>
    </submittedName>
</protein>